<evidence type="ECO:0000256" key="1">
    <source>
        <dbReference type="ARBA" id="ARBA00003944"/>
    </source>
</evidence>
<comment type="function">
    <text evidence="1">Controls the length of the flagellar hook.</text>
</comment>
<feature type="region of interest" description="Disordered" evidence="4">
    <location>
        <begin position="18"/>
        <end position="101"/>
    </location>
</feature>
<sequence>MTGVQIVFPDRVEVKLARSAAAEQRSASDPHPTMFRRMLSAAQHRLEGAKPHQGQGDPSPAGSSSERANPSSALSDANDVAGAQEGQAEPPGSTLAKEAHGEAAPGLEAVGVAALGLNAAGYGQAVGLFENRGGVQGAESGSGVGMRAASGVAALLLDGLDSDTPQLPAQNPNSSPDLPVAIGDGADESARSFLAAGGKFLPPGEASMPGQIVATDVERADSTDRPATLTDGRGRPLTLLGAERPATASLASAASDMADRSGDFRAPPSVSSGVVAMPDLVDGEARSSPSAKLREVATDRTDSPDAPGATAPLPVATTRAGSASEAPSASVPVKEAVGSPAWGQEVGRHLVWASEGGKNWMILKVNPPQLGTVEVHLRVAEGTVHAQFVSPHQAVRAAIEAGLPQLQEAFVGSGLTLGQASVDAGGAGFRGQEAQPQARAAVSPVSGGVAPAEGADLLPSVGRVERGLINLFA</sequence>
<keyword evidence="6" id="KW-0969">Cilium</keyword>
<feature type="compositionally biased region" description="Polar residues" evidence="4">
    <location>
        <begin position="61"/>
        <end position="75"/>
    </location>
</feature>
<dbReference type="Pfam" id="PF02120">
    <property type="entry name" value="Flg_hook"/>
    <property type="match status" value="1"/>
</dbReference>
<evidence type="ECO:0000256" key="3">
    <source>
        <dbReference type="ARBA" id="ARBA00022795"/>
    </source>
</evidence>
<keyword evidence="7" id="KW-1185">Reference proteome</keyword>
<proteinExistence type="inferred from homology"/>
<feature type="compositionally biased region" description="Polar residues" evidence="4">
    <location>
        <begin position="163"/>
        <end position="176"/>
    </location>
</feature>
<comment type="caution">
    <text evidence="6">The sequence shown here is derived from an EMBL/GenBank/DDBJ whole genome shotgun (WGS) entry which is preliminary data.</text>
</comment>
<protein>
    <submittedName>
        <fullName evidence="6">Flagellar hook-length control protein FliK</fullName>
    </submittedName>
</protein>
<dbReference type="PANTHER" id="PTHR37533:SF2">
    <property type="entry name" value="FLAGELLAR HOOK-LENGTH CONTROL PROTEIN"/>
    <property type="match status" value="1"/>
</dbReference>
<gene>
    <name evidence="6" type="ORF">EDC62_1063</name>
</gene>
<evidence type="ECO:0000313" key="6">
    <source>
        <dbReference type="EMBL" id="RPE70581.1"/>
    </source>
</evidence>
<organism evidence="6 7">
    <name type="scientific">Tibeticola sediminis</name>
    <dbReference type="NCBI Taxonomy" id="1917811"/>
    <lineage>
        <taxon>Bacteria</taxon>
        <taxon>Pseudomonadati</taxon>
        <taxon>Pseudomonadota</taxon>
        <taxon>Betaproteobacteria</taxon>
        <taxon>Burkholderiales</taxon>
        <taxon>Comamonadaceae</taxon>
        <taxon>Tibeticola</taxon>
    </lineage>
</organism>
<comment type="similarity">
    <text evidence="2">Belongs to the FliK family.</text>
</comment>
<dbReference type="Gene3D" id="3.30.750.140">
    <property type="match status" value="1"/>
</dbReference>
<feature type="domain" description="Flagellar hook-length control protein-like C-terminal" evidence="5">
    <location>
        <begin position="354"/>
        <end position="426"/>
    </location>
</feature>
<feature type="region of interest" description="Disordered" evidence="4">
    <location>
        <begin position="280"/>
        <end position="333"/>
    </location>
</feature>
<dbReference type="GO" id="GO:0009424">
    <property type="term" value="C:bacterial-type flagellum hook"/>
    <property type="evidence" value="ECO:0007669"/>
    <property type="project" value="InterPro"/>
</dbReference>
<dbReference type="PRINTS" id="PR01007">
    <property type="entry name" value="FLGHOOKFLIK"/>
</dbReference>
<evidence type="ECO:0000259" key="5">
    <source>
        <dbReference type="Pfam" id="PF02120"/>
    </source>
</evidence>
<dbReference type="GO" id="GO:0044780">
    <property type="term" value="P:bacterial-type flagellum assembly"/>
    <property type="evidence" value="ECO:0007669"/>
    <property type="project" value="InterPro"/>
</dbReference>
<keyword evidence="6" id="KW-0282">Flagellum</keyword>
<dbReference type="OrthoDB" id="8596319at2"/>
<dbReference type="AlphaFoldDB" id="A0A3N4USS8"/>
<dbReference type="CDD" id="cd17470">
    <property type="entry name" value="T3SS_Flik_C"/>
    <property type="match status" value="1"/>
</dbReference>
<accession>A0A3N4USS8</accession>
<evidence type="ECO:0000256" key="2">
    <source>
        <dbReference type="ARBA" id="ARBA00009149"/>
    </source>
</evidence>
<feature type="compositionally biased region" description="Low complexity" evidence="4">
    <location>
        <begin position="18"/>
        <end position="27"/>
    </location>
</feature>
<feature type="region of interest" description="Disordered" evidence="4">
    <location>
        <begin position="161"/>
        <end position="184"/>
    </location>
</feature>
<reference evidence="6 7" key="1">
    <citation type="submission" date="2018-11" db="EMBL/GenBank/DDBJ databases">
        <title>Genomic Encyclopedia of Type Strains, Phase IV (KMG-IV): sequencing the most valuable type-strain genomes for metagenomic binning, comparative biology and taxonomic classification.</title>
        <authorList>
            <person name="Goeker M."/>
        </authorList>
    </citation>
    <scope>NUCLEOTIDE SEQUENCE [LARGE SCALE GENOMIC DNA]</scope>
    <source>
        <strain evidence="6 7">DSM 101684</strain>
    </source>
</reference>
<name>A0A3N4USS8_9BURK</name>
<feature type="compositionally biased region" description="Low complexity" evidence="4">
    <location>
        <begin position="320"/>
        <end position="330"/>
    </location>
</feature>
<dbReference type="InterPro" id="IPR001635">
    <property type="entry name" value="Flag_hook_Flik"/>
</dbReference>
<dbReference type="InterPro" id="IPR038610">
    <property type="entry name" value="FliK-like_C_sf"/>
</dbReference>
<feature type="compositionally biased region" description="Basic and acidic residues" evidence="4">
    <location>
        <begin position="292"/>
        <end position="303"/>
    </location>
</feature>
<keyword evidence="3" id="KW-1005">Bacterial flagellum biogenesis</keyword>
<evidence type="ECO:0000256" key="4">
    <source>
        <dbReference type="SAM" id="MobiDB-lite"/>
    </source>
</evidence>
<dbReference type="EMBL" id="RKQL01000002">
    <property type="protein sequence ID" value="RPE70581.1"/>
    <property type="molecule type" value="Genomic_DNA"/>
</dbReference>
<keyword evidence="6" id="KW-0966">Cell projection</keyword>
<dbReference type="InterPro" id="IPR052563">
    <property type="entry name" value="FliK"/>
</dbReference>
<dbReference type="InterPro" id="IPR021136">
    <property type="entry name" value="Flagellar_hook_control-like_C"/>
</dbReference>
<dbReference type="Proteomes" id="UP000272193">
    <property type="component" value="Unassembled WGS sequence"/>
</dbReference>
<dbReference type="PANTHER" id="PTHR37533">
    <property type="entry name" value="FLAGELLAR HOOK-LENGTH CONTROL PROTEIN"/>
    <property type="match status" value="1"/>
</dbReference>
<evidence type="ECO:0000313" key="7">
    <source>
        <dbReference type="Proteomes" id="UP000272193"/>
    </source>
</evidence>